<name>A0A174G1V0_9BACE</name>
<gene>
    <name evidence="1" type="ORF">ERS852461_00527</name>
</gene>
<evidence type="ECO:0000313" key="2">
    <source>
        <dbReference type="Proteomes" id="UP000095606"/>
    </source>
</evidence>
<reference evidence="1 2" key="1">
    <citation type="submission" date="2015-09" db="EMBL/GenBank/DDBJ databases">
        <authorList>
            <consortium name="Pathogen Informatics"/>
        </authorList>
    </citation>
    <scope>NUCLEOTIDE SEQUENCE [LARGE SCALE GENOMIC DNA]</scope>
    <source>
        <strain evidence="1 2">2789STDY5834846</strain>
    </source>
</reference>
<sequence length="154" mass="18475">MEEKKYINIDNMATRLCQILKDARESMVDDKNKDFIMENFSDEYLEDYSNVMAWQFNSDMKKYLHNPDHRICGNFNNIDYDYPYHIYGEVTYDTPLVNAMIARLDAGEDSEQANEDRDFLVDWFFETFGTWGISYNFQSNISEFLYMEFKNQQS</sequence>
<dbReference type="AlphaFoldDB" id="A0A174G1V0"/>
<dbReference type="RefSeq" id="WP_008768598.1">
    <property type="nucleotide sequence ID" value="NZ_CABMFH010000002.1"/>
</dbReference>
<organism evidence="1 2">
    <name type="scientific">Bacteroides faecis</name>
    <dbReference type="NCBI Taxonomy" id="674529"/>
    <lineage>
        <taxon>Bacteria</taxon>
        <taxon>Pseudomonadati</taxon>
        <taxon>Bacteroidota</taxon>
        <taxon>Bacteroidia</taxon>
        <taxon>Bacteroidales</taxon>
        <taxon>Bacteroidaceae</taxon>
        <taxon>Bacteroides</taxon>
    </lineage>
</organism>
<accession>A0A3E5GL74</accession>
<proteinExistence type="predicted"/>
<dbReference type="EMBL" id="CZAE01000002">
    <property type="protein sequence ID" value="CUO55096.1"/>
    <property type="molecule type" value="Genomic_DNA"/>
</dbReference>
<dbReference type="Proteomes" id="UP000095606">
    <property type="component" value="Unassembled WGS sequence"/>
</dbReference>
<protein>
    <submittedName>
        <fullName evidence="1">Uncharacterized protein</fullName>
    </submittedName>
</protein>
<accession>A0A174G1V0</accession>
<evidence type="ECO:0000313" key="1">
    <source>
        <dbReference type="EMBL" id="CUO55096.1"/>
    </source>
</evidence>